<evidence type="ECO:0000256" key="1">
    <source>
        <dbReference type="ARBA" id="ARBA00009437"/>
    </source>
</evidence>
<dbReference type="InterPro" id="IPR005119">
    <property type="entry name" value="LysR_subst-bd"/>
</dbReference>
<dbReference type="InterPro" id="IPR058163">
    <property type="entry name" value="LysR-type_TF_proteobact-type"/>
</dbReference>
<name>A0A3A8AMB0_9HYPH</name>
<dbReference type="Gene3D" id="3.40.190.290">
    <property type="match status" value="1"/>
</dbReference>
<accession>A0A3A8AMB0</accession>
<dbReference type="OrthoDB" id="9812435at2"/>
<dbReference type="RefSeq" id="WP_109766608.1">
    <property type="nucleotide sequence ID" value="NZ_QFWV02000005.1"/>
</dbReference>
<feature type="domain" description="HTH lysR-type" evidence="5">
    <location>
        <begin position="1"/>
        <end position="59"/>
    </location>
</feature>
<dbReference type="SUPFAM" id="SSF46785">
    <property type="entry name" value="Winged helix' DNA-binding domain"/>
    <property type="match status" value="1"/>
</dbReference>
<dbReference type="AlphaFoldDB" id="A0A3A8AMB0"/>
<dbReference type="Pfam" id="PF00126">
    <property type="entry name" value="HTH_1"/>
    <property type="match status" value="1"/>
</dbReference>
<dbReference type="Pfam" id="PF03466">
    <property type="entry name" value="LysR_substrate"/>
    <property type="match status" value="1"/>
</dbReference>
<evidence type="ECO:0000313" key="6">
    <source>
        <dbReference type="EMBL" id="RKF06841.1"/>
    </source>
</evidence>
<protein>
    <submittedName>
        <fullName evidence="6">LysR family transcriptional regulator</fullName>
    </submittedName>
</protein>
<dbReference type="InterPro" id="IPR036388">
    <property type="entry name" value="WH-like_DNA-bd_sf"/>
</dbReference>
<dbReference type="SUPFAM" id="SSF53850">
    <property type="entry name" value="Periplasmic binding protein-like II"/>
    <property type="match status" value="1"/>
</dbReference>
<comment type="caution">
    <text evidence="6">The sequence shown here is derived from an EMBL/GenBank/DDBJ whole genome shotgun (WGS) entry which is preliminary data.</text>
</comment>
<sequence length="300" mass="32773">MAKLDSLFTFVEVVRAGSFAAAAARLGKPRSTVSLHVKTLEATLGTRLMKRSTRSLSLTEDGRLLFDQAEGGLKTLTAAMDAIRTKPGRLGGLIRLTAPADLPTDTLTAAITEFRRMHPAVRFDVMLTSATMNMIDGDVDIALRISRRGGEDRVERRLLDVGWQFCASSEWVRRKGRPRTIAEIDDFIAPAPELARFLEHTVLGGAKLPAGDVMADNQFAIRDLVLAGNGVALIPEGLCADAIEDGRVVVLLDEAIADTTPLALTFPSRADIVPRVRAFADHFAKKFERSRQAERLLRGR</sequence>
<evidence type="ECO:0000256" key="4">
    <source>
        <dbReference type="ARBA" id="ARBA00023163"/>
    </source>
</evidence>
<dbReference type="InterPro" id="IPR000847">
    <property type="entry name" value="LysR_HTH_N"/>
</dbReference>
<dbReference type="InterPro" id="IPR036390">
    <property type="entry name" value="WH_DNA-bd_sf"/>
</dbReference>
<comment type="similarity">
    <text evidence="1">Belongs to the LysR transcriptional regulatory family.</text>
</comment>
<proteinExistence type="inferred from homology"/>
<dbReference type="FunFam" id="1.10.10.10:FF:000001">
    <property type="entry name" value="LysR family transcriptional regulator"/>
    <property type="match status" value="1"/>
</dbReference>
<dbReference type="GO" id="GO:0003700">
    <property type="term" value="F:DNA-binding transcription factor activity"/>
    <property type="evidence" value="ECO:0007669"/>
    <property type="project" value="InterPro"/>
</dbReference>
<dbReference type="PANTHER" id="PTHR30537:SF35">
    <property type="entry name" value="TRANSCRIPTIONAL REGULATORY PROTEIN"/>
    <property type="match status" value="1"/>
</dbReference>
<keyword evidence="4" id="KW-0804">Transcription</keyword>
<keyword evidence="7" id="KW-1185">Reference proteome</keyword>
<dbReference type="Gene3D" id="1.10.10.10">
    <property type="entry name" value="Winged helix-like DNA-binding domain superfamily/Winged helix DNA-binding domain"/>
    <property type="match status" value="1"/>
</dbReference>
<evidence type="ECO:0000259" key="5">
    <source>
        <dbReference type="PROSITE" id="PS50931"/>
    </source>
</evidence>
<evidence type="ECO:0000256" key="3">
    <source>
        <dbReference type="ARBA" id="ARBA00023125"/>
    </source>
</evidence>
<evidence type="ECO:0000313" key="7">
    <source>
        <dbReference type="Proteomes" id="UP000246132"/>
    </source>
</evidence>
<reference evidence="6 7" key="1">
    <citation type="journal article" date="2018" name="Int. J. Syst. Bacteriol.">
        <title>Oceaniradius stylonemae gen. nov., sp. nov., isolated from a red alga, Stylonema cornu-cervi.</title>
        <authorList>
            <person name="Jeong S."/>
        </authorList>
    </citation>
    <scope>NUCLEOTIDE SEQUENCE [LARGE SCALE GENOMIC DNA]</scope>
    <source>
        <strain evidence="6 7">StC1</strain>
    </source>
</reference>
<dbReference type="PANTHER" id="PTHR30537">
    <property type="entry name" value="HTH-TYPE TRANSCRIPTIONAL REGULATOR"/>
    <property type="match status" value="1"/>
</dbReference>
<dbReference type="GO" id="GO:0043565">
    <property type="term" value="F:sequence-specific DNA binding"/>
    <property type="evidence" value="ECO:0007669"/>
    <property type="project" value="TreeGrafter"/>
</dbReference>
<dbReference type="Proteomes" id="UP000246132">
    <property type="component" value="Unassembled WGS sequence"/>
</dbReference>
<dbReference type="PROSITE" id="PS50931">
    <property type="entry name" value="HTH_LYSR"/>
    <property type="match status" value="1"/>
</dbReference>
<dbReference type="EMBL" id="QFWV02000005">
    <property type="protein sequence ID" value="RKF06841.1"/>
    <property type="molecule type" value="Genomic_DNA"/>
</dbReference>
<gene>
    <name evidence="6" type="ORF">DEM25_009335</name>
</gene>
<evidence type="ECO:0000256" key="2">
    <source>
        <dbReference type="ARBA" id="ARBA00023015"/>
    </source>
</evidence>
<keyword evidence="2" id="KW-0805">Transcription regulation</keyword>
<keyword evidence="3" id="KW-0238">DNA-binding</keyword>
<organism evidence="6 7">
    <name type="scientific">Oceaniradius stylonematis</name>
    <dbReference type="NCBI Taxonomy" id="2184161"/>
    <lineage>
        <taxon>Bacteria</taxon>
        <taxon>Pseudomonadati</taxon>
        <taxon>Pseudomonadota</taxon>
        <taxon>Alphaproteobacteria</taxon>
        <taxon>Hyphomicrobiales</taxon>
        <taxon>Ahrensiaceae</taxon>
        <taxon>Oceaniradius</taxon>
    </lineage>
</organism>
<dbReference type="GO" id="GO:0006351">
    <property type="term" value="P:DNA-templated transcription"/>
    <property type="evidence" value="ECO:0007669"/>
    <property type="project" value="TreeGrafter"/>
</dbReference>